<evidence type="ECO:0000313" key="4">
    <source>
        <dbReference type="EMBL" id="KGJ53366.1"/>
    </source>
</evidence>
<protein>
    <submittedName>
        <fullName evidence="4">ABC transporter</fullName>
    </submittedName>
</protein>
<keyword evidence="2" id="KW-0472">Membrane</keyword>
<keyword evidence="2" id="KW-0812">Transmembrane</keyword>
<sequence>MSNPNEAKTLSSKRRLAQILGILKKHHITKGVDPVKFREILEDLGPTFVKIGQIMASRQDMFSERYCKELVKLRDNVAPLPFADVQRVIEEEYGCPMQEVFSSFERIPLGSASIAQVHKASLLDGREIVVKVQRPYIYEMMERDISLIRRAGKLLRLSEVLGSVIDINIVMDEFWFTAKQEMDFLNEARFAMEFARNHQSITYIGAPLIEQAYTTSRVLVMEYINGIVIDDRKTLEEGGYDLREIASKLAENYIKQIVDDGFFHADPHPGNLRIRDGKIIWIDFGMMGTLQRSDKDLMKKAVQAIGSNDTELMVDVILTLGVHDGRIDYTLFYDDMEIFMKKYIHMDLNEINLGDAIQEVFTIAHKHRISMPKGISMLARGLVTMESTMTLLDPKTNIIQIAAAHVSEHIFKKLDAKKEAVNAGRKLYEAGKRTLDIPIQFSELMRMITKGRIKLNLEIMDSSVPLKTINHMVNKLVVGIVSCGLLMASSLICTTDMTPKVLGIPAIGFIGYMTAVFLGMWLLYTVLKDKRR</sequence>
<proteinExistence type="inferred from homology"/>
<dbReference type="Proteomes" id="UP000030008">
    <property type="component" value="Unassembled WGS sequence"/>
</dbReference>
<dbReference type="PANTHER" id="PTHR10566">
    <property type="entry name" value="CHAPERONE-ACTIVITY OF BC1 COMPLEX CABC1 -RELATED"/>
    <property type="match status" value="1"/>
</dbReference>
<dbReference type="AlphaFoldDB" id="A0A099I756"/>
<comment type="similarity">
    <text evidence="1">Belongs to the protein kinase superfamily. ADCK protein kinase family.</text>
</comment>
<dbReference type="InterPro" id="IPR050154">
    <property type="entry name" value="UbiB_kinase"/>
</dbReference>
<feature type="transmembrane region" description="Helical" evidence="2">
    <location>
        <begin position="472"/>
        <end position="492"/>
    </location>
</feature>
<feature type="domain" description="ABC1 atypical kinase-like" evidence="3">
    <location>
        <begin position="72"/>
        <end position="315"/>
    </location>
</feature>
<dbReference type="InterPro" id="IPR004147">
    <property type="entry name" value="ABC1_dom"/>
</dbReference>
<evidence type="ECO:0000256" key="2">
    <source>
        <dbReference type="SAM" id="Phobius"/>
    </source>
</evidence>
<accession>A0A099I756</accession>
<dbReference type="RefSeq" id="WP_044905144.1">
    <property type="nucleotide sequence ID" value="NZ_JQIF01000040.1"/>
</dbReference>
<dbReference type="InterPro" id="IPR011009">
    <property type="entry name" value="Kinase-like_dom_sf"/>
</dbReference>
<dbReference type="CDD" id="cd05121">
    <property type="entry name" value="ABC1_ADCK3-like"/>
    <property type="match status" value="1"/>
</dbReference>
<dbReference type="EMBL" id="JQIF01000040">
    <property type="protein sequence ID" value="KGJ53366.1"/>
    <property type="molecule type" value="Genomic_DNA"/>
</dbReference>
<dbReference type="PANTHER" id="PTHR10566:SF113">
    <property type="entry name" value="PROTEIN ACTIVITY OF BC1 COMPLEX KINASE 7, CHLOROPLASTIC"/>
    <property type="match status" value="1"/>
</dbReference>
<evidence type="ECO:0000259" key="3">
    <source>
        <dbReference type="Pfam" id="PF03109"/>
    </source>
</evidence>
<gene>
    <name evidence="4" type="ORF">CIAN88_09335</name>
</gene>
<reference evidence="4 5" key="1">
    <citation type="submission" date="2014-08" db="EMBL/GenBank/DDBJ databases">
        <title>Clostridium innocuum, an unnegligible vancomycin-resistant pathogen causing extra-intestinal infections.</title>
        <authorList>
            <person name="Feng Y."/>
            <person name="Chiu C.-H."/>
        </authorList>
    </citation>
    <scope>NUCLEOTIDE SEQUENCE [LARGE SCALE GENOMIC DNA]</scope>
    <source>
        <strain evidence="4 5">AN88</strain>
    </source>
</reference>
<comment type="caution">
    <text evidence="4">The sequence shown here is derived from an EMBL/GenBank/DDBJ whole genome shotgun (WGS) entry which is preliminary data.</text>
</comment>
<keyword evidence="2" id="KW-1133">Transmembrane helix</keyword>
<evidence type="ECO:0000256" key="1">
    <source>
        <dbReference type="ARBA" id="ARBA00009670"/>
    </source>
</evidence>
<dbReference type="Pfam" id="PF03109">
    <property type="entry name" value="ABC1"/>
    <property type="match status" value="1"/>
</dbReference>
<dbReference type="SUPFAM" id="SSF56112">
    <property type="entry name" value="Protein kinase-like (PK-like)"/>
    <property type="match status" value="1"/>
</dbReference>
<organism evidence="4 5">
    <name type="scientific">Clostridium innocuum</name>
    <dbReference type="NCBI Taxonomy" id="1522"/>
    <lineage>
        <taxon>Bacteria</taxon>
        <taxon>Bacillati</taxon>
        <taxon>Bacillota</taxon>
        <taxon>Clostridia</taxon>
        <taxon>Eubacteriales</taxon>
        <taxon>Clostridiaceae</taxon>
        <taxon>Clostridium</taxon>
    </lineage>
</organism>
<evidence type="ECO:0000313" key="5">
    <source>
        <dbReference type="Proteomes" id="UP000030008"/>
    </source>
</evidence>
<name>A0A099I756_CLOIN</name>
<feature type="transmembrane region" description="Helical" evidence="2">
    <location>
        <begin position="504"/>
        <end position="527"/>
    </location>
</feature>